<evidence type="ECO:0000256" key="7">
    <source>
        <dbReference type="PROSITE-ProRule" id="PRU00023"/>
    </source>
</evidence>
<dbReference type="GO" id="GO:0005737">
    <property type="term" value="C:cytoplasm"/>
    <property type="evidence" value="ECO:0007669"/>
    <property type="project" value="TreeGrafter"/>
</dbReference>
<keyword evidence="4 9" id="KW-1133">Transmembrane helix</keyword>
<feature type="region of interest" description="Disordered" evidence="8">
    <location>
        <begin position="858"/>
        <end position="883"/>
    </location>
</feature>
<feature type="transmembrane region" description="Helical" evidence="9">
    <location>
        <begin position="1219"/>
        <end position="1242"/>
    </location>
</feature>
<dbReference type="SUPFAM" id="SSF48403">
    <property type="entry name" value="Ankyrin repeat"/>
    <property type="match status" value="2"/>
</dbReference>
<feature type="region of interest" description="Disordered" evidence="8">
    <location>
        <begin position="787"/>
        <end position="834"/>
    </location>
</feature>
<dbReference type="PANTHER" id="PTHR23206">
    <property type="entry name" value="MASK PROTEIN"/>
    <property type="match status" value="1"/>
</dbReference>
<keyword evidence="6 9" id="KW-0472">Membrane</keyword>
<evidence type="ECO:0000313" key="11">
    <source>
        <dbReference type="Proteomes" id="UP000266188"/>
    </source>
</evidence>
<keyword evidence="2 9" id="KW-0812">Transmembrane</keyword>
<dbReference type="Pfam" id="PF01544">
    <property type="entry name" value="CorA"/>
    <property type="match status" value="1"/>
</dbReference>
<gene>
    <name evidence="10" type="ORF">PHISCL_04998</name>
</gene>
<dbReference type="PROSITE" id="PS50297">
    <property type="entry name" value="ANK_REP_REGION"/>
    <property type="match status" value="5"/>
</dbReference>
<name>A0A3A2ZTN0_9EURO</name>
<dbReference type="Pfam" id="PF12796">
    <property type="entry name" value="Ank_2"/>
    <property type="match status" value="3"/>
</dbReference>
<evidence type="ECO:0000256" key="2">
    <source>
        <dbReference type="ARBA" id="ARBA00022692"/>
    </source>
</evidence>
<feature type="transmembrane region" description="Helical" evidence="9">
    <location>
        <begin position="1180"/>
        <end position="1199"/>
    </location>
</feature>
<feature type="region of interest" description="Disordered" evidence="8">
    <location>
        <begin position="1"/>
        <end position="36"/>
    </location>
</feature>
<feature type="repeat" description="ANK" evidence="7">
    <location>
        <begin position="340"/>
        <end position="372"/>
    </location>
</feature>
<dbReference type="PROSITE" id="PS50088">
    <property type="entry name" value="ANK_REPEAT"/>
    <property type="match status" value="5"/>
</dbReference>
<feature type="compositionally biased region" description="Basic and acidic residues" evidence="8">
    <location>
        <begin position="7"/>
        <end position="31"/>
    </location>
</feature>
<dbReference type="OrthoDB" id="341259at2759"/>
<sequence>MSSSDSESDRSSSPDQDEKHRNLSSELRDAIEQDSTDDVERLLQYDGAVDVRFTYHFKNRKDKSPGTTPLICAAALGKDVILQRLLDHGASLDDMTQENGSTAIHLAAEHNQVGAIDILLKHGASINDLNDFNYTPLIYACWAGNLEAAKLLVSKGANPACIDYKRWNPLSWACRYGHANIVRFLLSLDQIGKVGSTDRKNFLNQQDDEDWPSINMAILNEHYDCVKELLLQPDLEVTIMDNEGDTALSTAARQNAIFIMVQILGKEAYFPDNPVSRSVCLATPSEFGCIERSLMTGVEQAMRNVQEQDRALFWAVANGSLQVVQKCLERQPELIRWSRAGATWLHIAAKYGRCELIKMFVARGLDVCAEADRSTTPLHLAAEGGHRITVKYILEILQGVLGHPARKSGLGDSPCPGLELIRFIMKKNDDGESAITLAGKSRNRGASDILWGEIETFAMTTPSFLEFLPMDPESLSEMAAQFERPGDERILKLLLQHTTKKDRCWRPHNWTALHWAVDSSRPVLVWWLLSNGAHLRSEEIQSALQIVKNKANDGYRVSTVDLLIADLLQNPPMISAHATNEDDYHLPELPTLPDNHREFLEQEGIIVDFYCQDGTVDFRYKRRSLREVIYERGPNAIMESSGRYNCNDLDELKKQIDIAQKVPHLNNYATAGIPRRTTSETITDARDTRKLNGRTEAHLPKYSEVAENELGESSKDSQERRNFRWIHVPAHNMKIIESLITRIVIDSGKTKRQHGPLANLLSQSLIEVAAGGGKRYIKPQFIRRTIGDIPERPKKDQKVQNNDSDDDSSDDDNTSSNNTDEETEDTSSEGSSGTFADDSVALYIPFLTVAEILESTDSSRGKGIQRPTVMSRTMQPMGTDEKDPWKTLHERMTLDQYYYTTVPDSTSRDYDQVLSRYLAWQESEHLHDRLKPSSEKDRESELLPIKVFAVDQLWMWIIDDAATIVTASTSDFEGFVDTVFDALVFEETKGGYPRPHSVRPMMNFILSIVTGPQMQNVPVLGKRKLKQPLEIFRESIRHVAAPKKIALMKAQWQADIETKMSRSFIDSVVGGYTTLLPKRDVGKEYRLLYEIKDIREELTILKTLAEVQAMVWRQAFNTSEGSESEYSQVQSPRQNLLEIKEAAREAESVQDAITTLLDLRQKHAGNQDAEFGRQQANTTMVFTIVTIIFLPLSFLASLFDLNVAEFPHESGDVQYKASWVFPIIFGCAVGVSLPLIIIAFNVNELIMIPFNRLRASSNVRRRSGPFSVRPLTEETMDDSTDRINPISMYSLSGDDG</sequence>
<dbReference type="STRING" id="2070753.A0A3A2ZTN0"/>
<proteinExistence type="predicted"/>
<feature type="compositionally biased region" description="Basic and acidic residues" evidence="8">
    <location>
        <begin position="787"/>
        <end position="798"/>
    </location>
</feature>
<dbReference type="InterPro" id="IPR045863">
    <property type="entry name" value="CorA_TM1_TM2"/>
</dbReference>
<evidence type="ECO:0000256" key="5">
    <source>
        <dbReference type="ARBA" id="ARBA00023043"/>
    </source>
</evidence>
<dbReference type="EMBL" id="MVGC01000157">
    <property type="protein sequence ID" value="RJE22654.1"/>
    <property type="molecule type" value="Genomic_DNA"/>
</dbReference>
<evidence type="ECO:0000256" key="8">
    <source>
        <dbReference type="SAM" id="MobiDB-lite"/>
    </source>
</evidence>
<comment type="subcellular location">
    <subcellularLocation>
        <location evidence="1">Membrane</location>
        <topology evidence="1">Multi-pass membrane protein</topology>
    </subcellularLocation>
</comment>
<keyword evidence="11" id="KW-1185">Reference proteome</keyword>
<comment type="caution">
    <text evidence="10">The sequence shown here is derived from an EMBL/GenBank/DDBJ whole genome shotgun (WGS) entry which is preliminary data.</text>
</comment>
<dbReference type="GO" id="GO:0016020">
    <property type="term" value="C:membrane"/>
    <property type="evidence" value="ECO:0007669"/>
    <property type="project" value="UniProtKB-SubCell"/>
</dbReference>
<feature type="repeat" description="ANK" evidence="7">
    <location>
        <begin position="373"/>
        <end position="395"/>
    </location>
</feature>
<evidence type="ECO:0000256" key="9">
    <source>
        <dbReference type="SAM" id="Phobius"/>
    </source>
</evidence>
<evidence type="ECO:0000256" key="6">
    <source>
        <dbReference type="ARBA" id="ARBA00023136"/>
    </source>
</evidence>
<dbReference type="SMART" id="SM00248">
    <property type="entry name" value="ANK"/>
    <property type="match status" value="10"/>
</dbReference>
<dbReference type="PANTHER" id="PTHR23206:SF7">
    <property type="entry name" value="PROTEIN KINASE DOMAIN-CONTAINING PROTEIN"/>
    <property type="match status" value="1"/>
</dbReference>
<evidence type="ECO:0000256" key="4">
    <source>
        <dbReference type="ARBA" id="ARBA00022989"/>
    </source>
</evidence>
<evidence type="ECO:0000256" key="3">
    <source>
        <dbReference type="ARBA" id="ARBA00022737"/>
    </source>
</evidence>
<dbReference type="InterPro" id="IPR002110">
    <property type="entry name" value="Ankyrin_rpt"/>
</dbReference>
<dbReference type="GO" id="GO:0046873">
    <property type="term" value="F:metal ion transmembrane transporter activity"/>
    <property type="evidence" value="ECO:0007669"/>
    <property type="project" value="InterPro"/>
</dbReference>
<evidence type="ECO:0000313" key="10">
    <source>
        <dbReference type="EMBL" id="RJE22654.1"/>
    </source>
</evidence>
<keyword evidence="3" id="KW-0677">Repeat</keyword>
<feature type="repeat" description="ANK" evidence="7">
    <location>
        <begin position="65"/>
        <end position="97"/>
    </location>
</feature>
<dbReference type="InterPro" id="IPR036770">
    <property type="entry name" value="Ankyrin_rpt-contain_sf"/>
</dbReference>
<keyword evidence="5 7" id="KW-0040">ANK repeat</keyword>
<evidence type="ECO:0000256" key="1">
    <source>
        <dbReference type="ARBA" id="ARBA00004141"/>
    </source>
</evidence>
<protein>
    <submittedName>
        <fullName evidence="10">CorA-like Mg2+ transporter protein</fullName>
    </submittedName>
</protein>
<dbReference type="InterPro" id="IPR051631">
    <property type="entry name" value="Ankyrin-KH/SAM_domain"/>
</dbReference>
<feature type="repeat" description="ANK" evidence="7">
    <location>
        <begin position="99"/>
        <end position="131"/>
    </location>
</feature>
<accession>A0A3A2ZTN0</accession>
<dbReference type="Proteomes" id="UP000266188">
    <property type="component" value="Unassembled WGS sequence"/>
</dbReference>
<dbReference type="InterPro" id="IPR002523">
    <property type="entry name" value="MgTranspt_CorA/ZnTranspt_ZntB"/>
</dbReference>
<dbReference type="SUPFAM" id="SSF144083">
    <property type="entry name" value="Magnesium transport protein CorA, transmembrane region"/>
    <property type="match status" value="1"/>
</dbReference>
<dbReference type="Gene3D" id="1.25.40.20">
    <property type="entry name" value="Ankyrin repeat-containing domain"/>
    <property type="match status" value="2"/>
</dbReference>
<feature type="compositionally biased region" description="Acidic residues" evidence="8">
    <location>
        <begin position="803"/>
        <end position="827"/>
    </location>
</feature>
<reference evidence="11" key="1">
    <citation type="submission" date="2017-02" db="EMBL/GenBank/DDBJ databases">
        <authorList>
            <person name="Tafer H."/>
            <person name="Lopandic K."/>
        </authorList>
    </citation>
    <scope>NUCLEOTIDE SEQUENCE [LARGE SCALE GENOMIC DNA]</scope>
    <source>
        <strain evidence="11">CBS 366.77</strain>
    </source>
</reference>
<dbReference type="Gene3D" id="1.20.58.340">
    <property type="entry name" value="Magnesium transport protein CorA, transmembrane region"/>
    <property type="match status" value="1"/>
</dbReference>
<organism evidence="10 11">
    <name type="scientific">Aspergillus sclerotialis</name>
    <dbReference type="NCBI Taxonomy" id="2070753"/>
    <lineage>
        <taxon>Eukaryota</taxon>
        <taxon>Fungi</taxon>
        <taxon>Dikarya</taxon>
        <taxon>Ascomycota</taxon>
        <taxon>Pezizomycotina</taxon>
        <taxon>Eurotiomycetes</taxon>
        <taxon>Eurotiomycetidae</taxon>
        <taxon>Eurotiales</taxon>
        <taxon>Aspergillaceae</taxon>
        <taxon>Aspergillus</taxon>
        <taxon>Aspergillus subgen. Polypaecilum</taxon>
    </lineage>
</organism>
<feature type="repeat" description="ANK" evidence="7">
    <location>
        <begin position="132"/>
        <end position="164"/>
    </location>
</feature>